<dbReference type="InterPro" id="IPR000571">
    <property type="entry name" value="Znf_CCCH"/>
</dbReference>
<dbReference type="GO" id="GO:0005634">
    <property type="term" value="C:nucleus"/>
    <property type="evidence" value="ECO:0007669"/>
    <property type="project" value="TreeGrafter"/>
</dbReference>
<evidence type="ECO:0000256" key="1">
    <source>
        <dbReference type="ARBA" id="ARBA00022553"/>
    </source>
</evidence>
<accession>A0AAD9LJA8</accession>
<keyword evidence="10" id="KW-1185">Reference proteome</keyword>
<evidence type="ECO:0000313" key="9">
    <source>
        <dbReference type="EMBL" id="KAK1938391.1"/>
    </source>
</evidence>
<feature type="compositionally biased region" description="Basic and acidic residues" evidence="7">
    <location>
        <begin position="1"/>
        <end position="12"/>
    </location>
</feature>
<dbReference type="InterPro" id="IPR045124">
    <property type="entry name" value="Su(sable)-like"/>
</dbReference>
<reference evidence="9" key="2">
    <citation type="submission" date="2021-05" db="EMBL/GenBank/DDBJ databases">
        <authorList>
            <person name="Pain A."/>
        </authorList>
    </citation>
    <scope>NUCLEOTIDE SEQUENCE</scope>
    <source>
        <strain evidence="9">1802A</strain>
    </source>
</reference>
<feature type="zinc finger region" description="C3H1-type" evidence="6">
    <location>
        <begin position="97"/>
        <end position="127"/>
    </location>
</feature>
<evidence type="ECO:0000256" key="3">
    <source>
        <dbReference type="ARBA" id="ARBA00022737"/>
    </source>
</evidence>
<proteinExistence type="predicted"/>
<keyword evidence="3" id="KW-0677">Repeat</keyword>
<evidence type="ECO:0000256" key="2">
    <source>
        <dbReference type="ARBA" id="ARBA00022723"/>
    </source>
</evidence>
<gene>
    <name evidence="9" type="ORF">X943_000815</name>
</gene>
<dbReference type="AlphaFoldDB" id="A0AAD9LJA8"/>
<feature type="region of interest" description="Disordered" evidence="7">
    <location>
        <begin position="1"/>
        <end position="32"/>
    </location>
</feature>
<feature type="compositionally biased region" description="Basic residues" evidence="7">
    <location>
        <begin position="13"/>
        <end position="24"/>
    </location>
</feature>
<dbReference type="PROSITE" id="PS50103">
    <property type="entry name" value="ZF_C3H1"/>
    <property type="match status" value="3"/>
</dbReference>
<dbReference type="Pfam" id="PF22623">
    <property type="entry name" value="zf-CCCH_9"/>
    <property type="match status" value="1"/>
</dbReference>
<dbReference type="Gene3D" id="4.10.1000.10">
    <property type="entry name" value="Zinc finger, CCCH-type"/>
    <property type="match status" value="1"/>
</dbReference>
<keyword evidence="4 6" id="KW-0863">Zinc-finger</keyword>
<dbReference type="GO" id="GO:0045892">
    <property type="term" value="P:negative regulation of DNA-templated transcription"/>
    <property type="evidence" value="ECO:0007669"/>
    <property type="project" value="InterPro"/>
</dbReference>
<keyword evidence="2 6" id="KW-0479">Metal-binding</keyword>
<protein>
    <submittedName>
        <fullName evidence="9">Zinc finger CCCH domain- containing protein</fullName>
    </submittedName>
</protein>
<dbReference type="InterPro" id="IPR054361">
    <property type="entry name" value="Znf-CCCH_ZC3H4/6/8"/>
</dbReference>
<reference evidence="9" key="1">
    <citation type="journal article" date="2014" name="Nucleic Acids Res.">
        <title>The evolutionary dynamics of variant antigen genes in Babesia reveal a history of genomic innovation underlying host-parasite interaction.</title>
        <authorList>
            <person name="Jackson A.P."/>
            <person name="Otto T.D."/>
            <person name="Darby A."/>
            <person name="Ramaprasad A."/>
            <person name="Xia D."/>
            <person name="Echaide I.E."/>
            <person name="Farber M."/>
            <person name="Gahlot S."/>
            <person name="Gamble J."/>
            <person name="Gupta D."/>
            <person name="Gupta Y."/>
            <person name="Jackson L."/>
            <person name="Malandrin L."/>
            <person name="Malas T.B."/>
            <person name="Moussa E."/>
            <person name="Nair M."/>
            <person name="Reid A.J."/>
            <person name="Sanders M."/>
            <person name="Sharma J."/>
            <person name="Tracey A."/>
            <person name="Quail M.A."/>
            <person name="Weir W."/>
            <person name="Wastling J.M."/>
            <person name="Hall N."/>
            <person name="Willadsen P."/>
            <person name="Lingelbach K."/>
            <person name="Shiels B."/>
            <person name="Tait A."/>
            <person name="Berriman M."/>
            <person name="Allred D.R."/>
            <person name="Pain A."/>
        </authorList>
    </citation>
    <scope>NUCLEOTIDE SEQUENCE</scope>
    <source>
        <strain evidence="9">1802A</strain>
    </source>
</reference>
<evidence type="ECO:0000256" key="5">
    <source>
        <dbReference type="ARBA" id="ARBA00022833"/>
    </source>
</evidence>
<comment type="caution">
    <text evidence="9">The sequence shown here is derived from an EMBL/GenBank/DDBJ whole genome shotgun (WGS) entry which is preliminary data.</text>
</comment>
<dbReference type="SUPFAM" id="SSF90229">
    <property type="entry name" value="CCCH zinc finger"/>
    <property type="match status" value="1"/>
</dbReference>
<feature type="zinc finger region" description="C3H1-type" evidence="6">
    <location>
        <begin position="130"/>
        <end position="153"/>
    </location>
</feature>
<dbReference type="GO" id="GO:0003723">
    <property type="term" value="F:RNA binding"/>
    <property type="evidence" value="ECO:0007669"/>
    <property type="project" value="InterPro"/>
</dbReference>
<dbReference type="SMART" id="SM00356">
    <property type="entry name" value="ZnF_C3H1"/>
    <property type="match status" value="3"/>
</dbReference>
<dbReference type="PANTHER" id="PTHR13119:SF12">
    <property type="entry name" value="PROTEIN SUPPRESSOR OF SABLE"/>
    <property type="match status" value="1"/>
</dbReference>
<name>A0AAD9LJA8_BABDI</name>
<dbReference type="GO" id="GO:0008270">
    <property type="term" value="F:zinc ion binding"/>
    <property type="evidence" value="ECO:0007669"/>
    <property type="project" value="UniProtKB-KW"/>
</dbReference>
<organism evidence="9 10">
    <name type="scientific">Babesia divergens</name>
    <dbReference type="NCBI Taxonomy" id="32595"/>
    <lineage>
        <taxon>Eukaryota</taxon>
        <taxon>Sar</taxon>
        <taxon>Alveolata</taxon>
        <taxon>Apicomplexa</taxon>
        <taxon>Aconoidasida</taxon>
        <taxon>Piroplasmida</taxon>
        <taxon>Babesiidae</taxon>
        <taxon>Babesia</taxon>
    </lineage>
</organism>
<evidence type="ECO:0000256" key="4">
    <source>
        <dbReference type="ARBA" id="ARBA00022771"/>
    </source>
</evidence>
<dbReference type="PANTHER" id="PTHR13119">
    <property type="entry name" value="ZINC FINGER CCCH DOMAIN-CONTAINING PROTEI"/>
    <property type="match status" value="1"/>
</dbReference>
<evidence type="ECO:0000256" key="6">
    <source>
        <dbReference type="PROSITE-ProRule" id="PRU00723"/>
    </source>
</evidence>
<keyword evidence="1" id="KW-0597">Phosphoprotein</keyword>
<dbReference type="Proteomes" id="UP001195914">
    <property type="component" value="Unassembled WGS sequence"/>
</dbReference>
<dbReference type="EMBL" id="JAHBMH010000024">
    <property type="protein sequence ID" value="KAK1938391.1"/>
    <property type="molecule type" value="Genomic_DNA"/>
</dbReference>
<evidence type="ECO:0000259" key="8">
    <source>
        <dbReference type="PROSITE" id="PS50103"/>
    </source>
</evidence>
<feature type="domain" description="C3H1-type" evidence="8">
    <location>
        <begin position="65"/>
        <end position="93"/>
    </location>
</feature>
<dbReference type="InterPro" id="IPR036855">
    <property type="entry name" value="Znf_CCCH_sf"/>
</dbReference>
<feature type="domain" description="C3H1-type" evidence="8">
    <location>
        <begin position="130"/>
        <end position="153"/>
    </location>
</feature>
<evidence type="ECO:0000313" key="10">
    <source>
        <dbReference type="Proteomes" id="UP001195914"/>
    </source>
</evidence>
<keyword evidence="5 6" id="KW-0862">Zinc</keyword>
<feature type="domain" description="C3H1-type" evidence="8">
    <location>
        <begin position="97"/>
        <end position="127"/>
    </location>
</feature>
<sequence length="236" mass="27114">MAPTEERESSERVRHRGLKKRRRSKEATERHRQRYLEILRRRRENEGVSSGLQDLRASSSSVSGKRTPVLCKYYYRTGSCVHGSSCDFSHDCIPLNTKELKLCRFYLQEESSCRYSAAECKYSHDPGSFLCRQNVVFGKCGKGAHCMFKHADDDAISSMDDAEKLRFCYNNKRFLIDLLASKVRATSDSIASGPLPDEILMPKLLSLEDSYVARLPWYLRVMHTLLVRDHETSDSS</sequence>
<evidence type="ECO:0000256" key="7">
    <source>
        <dbReference type="SAM" id="MobiDB-lite"/>
    </source>
</evidence>
<feature type="zinc finger region" description="C3H1-type" evidence="6">
    <location>
        <begin position="65"/>
        <end position="93"/>
    </location>
</feature>